<keyword evidence="4 8" id="KW-0812">Transmembrane</keyword>
<keyword evidence="11" id="KW-1185">Reference proteome</keyword>
<dbReference type="PANTHER" id="PTHR20961">
    <property type="entry name" value="GLYCOSYLTRANSFERASE"/>
    <property type="match status" value="1"/>
</dbReference>
<dbReference type="Pfam" id="PF04577">
    <property type="entry name" value="Glyco_transf_61"/>
    <property type="match status" value="1"/>
</dbReference>
<dbReference type="AlphaFoldDB" id="A0A5C3MJG8"/>
<dbReference type="GO" id="GO:0035269">
    <property type="term" value="P:protein O-linked glycosylation via mannose"/>
    <property type="evidence" value="ECO:0007669"/>
    <property type="project" value="TreeGrafter"/>
</dbReference>
<keyword evidence="3" id="KW-0808">Transferase</keyword>
<dbReference type="GO" id="GO:0005783">
    <property type="term" value="C:endoplasmic reticulum"/>
    <property type="evidence" value="ECO:0007669"/>
    <property type="project" value="TreeGrafter"/>
</dbReference>
<keyword evidence="6 8" id="KW-0472">Membrane</keyword>
<sequence length="547" mass="61825">MHLLQNLSRRDGVLILIGASCVYILTTFLHRGFDSMPSIVINSGLPTYHTPAPILDLGFAKLPETGIIAHAPGWTLFRNLYMSNGTLFLLSSNFSDFPEIRMMTSTGLPAYNTPENIALREPTKQDMDFISPEEAEAHWGGHAQDGERNRIWTVEGNTMLFNDPSQFLDHYYHFVAELLVGARAFIYGAFNPTSRLSLAKDASTPELHPTFNPLPSVYEPPSFSRAIFIHAESYGWRDKPGFNSFVLRSAFPSLTIEVASDWADRVNATAPPKAIDKDAVQHSRANDDDNDSRRAWHFPIALLTDRSAAFRGESCGSRTQRTASEAWEYMVDQGGIDLVGTWWNNVREAVWRFAGVKKQVFHSRRRPDEVNDSANENLQMKLPIPENIVITYVSRQEVRRHLIPEDHDALVDALRNLVKRKKVEEGKDWELNIVRPEMFSKDGQIQLIAKSTILLGVHGNGLTHLVFMKPSQVSAVIEIFYPGGFAHDYEWTTRALGMRHFTVWNDTYFTRPNEPSIGYPEGFQGTSIPVHGETVAQLIEDRLEGRL</sequence>
<dbReference type="GO" id="GO:0097363">
    <property type="term" value="F:protein O-acetylglucosaminyltransferase activity"/>
    <property type="evidence" value="ECO:0007669"/>
    <property type="project" value="TreeGrafter"/>
</dbReference>
<evidence type="ECO:0000256" key="3">
    <source>
        <dbReference type="ARBA" id="ARBA00022679"/>
    </source>
</evidence>
<keyword evidence="2" id="KW-0328">Glycosyltransferase</keyword>
<dbReference type="PANTHER" id="PTHR20961:SF38">
    <property type="entry name" value="PROTEIN O-LINKED-MANNOSE BETA-1,4-N-ACETYLGLUCOSAMINYLTRANSFERASE 2"/>
    <property type="match status" value="1"/>
</dbReference>
<name>A0A5C3MJG8_9AGAR</name>
<keyword evidence="7" id="KW-0325">Glycoprotein</keyword>
<reference evidence="10 11" key="1">
    <citation type="journal article" date="2019" name="Nat. Ecol. Evol.">
        <title>Megaphylogeny resolves global patterns of mushroom evolution.</title>
        <authorList>
            <person name="Varga T."/>
            <person name="Krizsan K."/>
            <person name="Foldi C."/>
            <person name="Dima B."/>
            <person name="Sanchez-Garcia M."/>
            <person name="Sanchez-Ramirez S."/>
            <person name="Szollosi G.J."/>
            <person name="Szarkandi J.G."/>
            <person name="Papp V."/>
            <person name="Albert L."/>
            <person name="Andreopoulos W."/>
            <person name="Angelini C."/>
            <person name="Antonin V."/>
            <person name="Barry K.W."/>
            <person name="Bougher N.L."/>
            <person name="Buchanan P."/>
            <person name="Buyck B."/>
            <person name="Bense V."/>
            <person name="Catcheside P."/>
            <person name="Chovatia M."/>
            <person name="Cooper J."/>
            <person name="Damon W."/>
            <person name="Desjardin D."/>
            <person name="Finy P."/>
            <person name="Geml J."/>
            <person name="Haridas S."/>
            <person name="Hughes K."/>
            <person name="Justo A."/>
            <person name="Karasinski D."/>
            <person name="Kautmanova I."/>
            <person name="Kiss B."/>
            <person name="Kocsube S."/>
            <person name="Kotiranta H."/>
            <person name="LaButti K.M."/>
            <person name="Lechner B.E."/>
            <person name="Liimatainen K."/>
            <person name="Lipzen A."/>
            <person name="Lukacs Z."/>
            <person name="Mihaltcheva S."/>
            <person name="Morgado L.N."/>
            <person name="Niskanen T."/>
            <person name="Noordeloos M.E."/>
            <person name="Ohm R.A."/>
            <person name="Ortiz-Santana B."/>
            <person name="Ovrebo C."/>
            <person name="Racz N."/>
            <person name="Riley R."/>
            <person name="Savchenko A."/>
            <person name="Shiryaev A."/>
            <person name="Soop K."/>
            <person name="Spirin V."/>
            <person name="Szebenyi C."/>
            <person name="Tomsovsky M."/>
            <person name="Tulloss R.E."/>
            <person name="Uehling J."/>
            <person name="Grigoriev I.V."/>
            <person name="Vagvolgyi C."/>
            <person name="Papp T."/>
            <person name="Martin F.M."/>
            <person name="Miettinen O."/>
            <person name="Hibbett D.S."/>
            <person name="Nagy L.G."/>
        </authorList>
    </citation>
    <scope>NUCLEOTIDE SEQUENCE [LARGE SCALE GENOMIC DNA]</scope>
    <source>
        <strain evidence="10 11">CBS 166.37</strain>
    </source>
</reference>
<evidence type="ECO:0000313" key="11">
    <source>
        <dbReference type="Proteomes" id="UP000308652"/>
    </source>
</evidence>
<keyword evidence="5 8" id="KW-1133">Transmembrane helix</keyword>
<evidence type="ECO:0000256" key="1">
    <source>
        <dbReference type="ARBA" id="ARBA00004167"/>
    </source>
</evidence>
<evidence type="ECO:0000256" key="6">
    <source>
        <dbReference type="ARBA" id="ARBA00023136"/>
    </source>
</evidence>
<evidence type="ECO:0000256" key="7">
    <source>
        <dbReference type="ARBA" id="ARBA00023180"/>
    </source>
</evidence>
<accession>A0A5C3MJG8</accession>
<feature type="transmembrane region" description="Helical" evidence="8">
    <location>
        <begin position="12"/>
        <end position="33"/>
    </location>
</feature>
<protein>
    <recommendedName>
        <fullName evidence="9">Glycosyltransferase 61 catalytic domain-containing protein</fullName>
    </recommendedName>
</protein>
<evidence type="ECO:0000313" key="10">
    <source>
        <dbReference type="EMBL" id="TFK44546.1"/>
    </source>
</evidence>
<dbReference type="OrthoDB" id="529273at2759"/>
<evidence type="ECO:0000256" key="5">
    <source>
        <dbReference type="ARBA" id="ARBA00022989"/>
    </source>
</evidence>
<proteinExistence type="predicted"/>
<dbReference type="STRING" id="68775.A0A5C3MJG8"/>
<dbReference type="GO" id="GO:0016020">
    <property type="term" value="C:membrane"/>
    <property type="evidence" value="ECO:0007669"/>
    <property type="project" value="UniProtKB-SubCell"/>
</dbReference>
<gene>
    <name evidence="10" type="ORF">BDQ12DRAFT_708463</name>
</gene>
<organism evidence="10 11">
    <name type="scientific">Crucibulum laeve</name>
    <dbReference type="NCBI Taxonomy" id="68775"/>
    <lineage>
        <taxon>Eukaryota</taxon>
        <taxon>Fungi</taxon>
        <taxon>Dikarya</taxon>
        <taxon>Basidiomycota</taxon>
        <taxon>Agaricomycotina</taxon>
        <taxon>Agaricomycetes</taxon>
        <taxon>Agaricomycetidae</taxon>
        <taxon>Agaricales</taxon>
        <taxon>Agaricineae</taxon>
        <taxon>Nidulariaceae</taxon>
        <taxon>Crucibulum</taxon>
    </lineage>
</organism>
<dbReference type="EMBL" id="ML213590">
    <property type="protein sequence ID" value="TFK44546.1"/>
    <property type="molecule type" value="Genomic_DNA"/>
</dbReference>
<evidence type="ECO:0000256" key="2">
    <source>
        <dbReference type="ARBA" id="ARBA00022676"/>
    </source>
</evidence>
<feature type="domain" description="Glycosyltransferase 61 catalytic" evidence="9">
    <location>
        <begin position="380"/>
        <end position="471"/>
    </location>
</feature>
<dbReference type="InterPro" id="IPR049625">
    <property type="entry name" value="Glyco_transf_61_cat"/>
</dbReference>
<dbReference type="InterPro" id="IPR007657">
    <property type="entry name" value="Glycosyltransferase_61"/>
</dbReference>
<evidence type="ECO:0000256" key="8">
    <source>
        <dbReference type="SAM" id="Phobius"/>
    </source>
</evidence>
<dbReference type="Proteomes" id="UP000308652">
    <property type="component" value="Unassembled WGS sequence"/>
</dbReference>
<comment type="subcellular location">
    <subcellularLocation>
        <location evidence="1">Membrane</location>
        <topology evidence="1">Single-pass membrane protein</topology>
    </subcellularLocation>
</comment>
<evidence type="ECO:0000256" key="4">
    <source>
        <dbReference type="ARBA" id="ARBA00022692"/>
    </source>
</evidence>
<evidence type="ECO:0000259" key="9">
    <source>
        <dbReference type="Pfam" id="PF04577"/>
    </source>
</evidence>